<keyword evidence="2" id="KW-0547">Nucleotide-binding</keyword>
<proteinExistence type="predicted"/>
<dbReference type="InterPro" id="IPR009875">
    <property type="entry name" value="PilZ_domain"/>
</dbReference>
<protein>
    <submittedName>
        <fullName evidence="6">Uncharacterized protein</fullName>
    </submittedName>
</protein>
<name>L8J6Q4_9GAMM</name>
<dbReference type="InterPro" id="IPR012349">
    <property type="entry name" value="Split_barrel_FMN-bd"/>
</dbReference>
<accession>L8J6Q4</accession>
<keyword evidence="3" id="KW-0975">Bacterial flagellum</keyword>
<evidence type="ECO:0000259" key="4">
    <source>
        <dbReference type="Pfam" id="PF07238"/>
    </source>
</evidence>
<keyword evidence="7" id="KW-1185">Reference proteome</keyword>
<dbReference type="Pfam" id="PF07238">
    <property type="entry name" value="PilZ"/>
    <property type="match status" value="1"/>
</dbReference>
<feature type="domain" description="Type III secretion system flagellar brake protein YcgR PilZN" evidence="5">
    <location>
        <begin position="33"/>
        <end position="122"/>
    </location>
</feature>
<sequence>MKSKGNELKERFLSNKDREQTVSGSQGIAMINHGSEVTISVKTPLGRWFRAETTFIGTNSRDEVFLELPALSQADFDQYFYDGFWLKVKAISERGEGAVVNFKTQISNILFKPVRLLVLDLPSTAELIQLRSEPRYDVSLQGELSLSNRKVLVEFTDLSKLGCGFYHDVTGLQFEDDTQMLIMVQNPNSGEEYHLSGKVKSKQGQRVGTLNRYGLIFDELGNQQVKRLLSKLIFDGSKLSFRKN</sequence>
<dbReference type="InterPro" id="IPR009926">
    <property type="entry name" value="T3SS_YcgR_PilZN"/>
</dbReference>
<comment type="caution">
    <text evidence="6">The sequence shown here is derived from an EMBL/GenBank/DDBJ whole genome shotgun (WGS) entry which is preliminary data.</text>
</comment>
<feature type="domain" description="PilZ" evidence="4">
    <location>
        <begin position="129"/>
        <end position="234"/>
    </location>
</feature>
<dbReference type="PATRIC" id="fig|1056511.3.peg.3433"/>
<organism evidence="6 7">
    <name type="scientific">Photobacterium marinum</name>
    <dbReference type="NCBI Taxonomy" id="1056511"/>
    <lineage>
        <taxon>Bacteria</taxon>
        <taxon>Pseudomonadati</taxon>
        <taxon>Pseudomonadota</taxon>
        <taxon>Gammaproteobacteria</taxon>
        <taxon>Vibrionales</taxon>
        <taxon>Vibrionaceae</taxon>
        <taxon>Photobacterium</taxon>
    </lineage>
</organism>
<dbReference type="Pfam" id="PF12945">
    <property type="entry name" value="PilZNR"/>
    <property type="match status" value="1"/>
</dbReference>
<dbReference type="EMBL" id="AMZO01000025">
    <property type="protein sequence ID" value="ELR64545.1"/>
    <property type="molecule type" value="Genomic_DNA"/>
</dbReference>
<dbReference type="Gene3D" id="2.40.10.220">
    <property type="entry name" value="predicted glycosyltransferase like domains"/>
    <property type="match status" value="1"/>
</dbReference>
<dbReference type="SUPFAM" id="SSF141371">
    <property type="entry name" value="PilZ domain-like"/>
    <property type="match status" value="2"/>
</dbReference>
<dbReference type="GO" id="GO:0035438">
    <property type="term" value="F:cyclic-di-GMP binding"/>
    <property type="evidence" value="ECO:0007669"/>
    <property type="project" value="InterPro"/>
</dbReference>
<evidence type="ECO:0000256" key="2">
    <source>
        <dbReference type="ARBA" id="ARBA00022741"/>
    </source>
</evidence>
<reference evidence="6 7" key="1">
    <citation type="submission" date="2012-12" db="EMBL/GenBank/DDBJ databases">
        <title>Genome Assembly of Photobacterium sp. AK15.</title>
        <authorList>
            <person name="Khatri I."/>
            <person name="Vaidya B."/>
            <person name="Srinivas T.N.R."/>
            <person name="Subramanian S."/>
            <person name="Pinnaka A."/>
        </authorList>
    </citation>
    <scope>NUCLEOTIDE SEQUENCE [LARGE SCALE GENOMIC DNA]</scope>
    <source>
        <strain evidence="6 7">AK15</strain>
    </source>
</reference>
<dbReference type="AlphaFoldDB" id="L8J6Q4"/>
<evidence type="ECO:0000256" key="1">
    <source>
        <dbReference type="ARBA" id="ARBA00022636"/>
    </source>
</evidence>
<dbReference type="Gene3D" id="2.30.110.10">
    <property type="entry name" value="Electron Transport, Fmn-binding Protein, Chain A"/>
    <property type="match status" value="1"/>
</dbReference>
<keyword evidence="1" id="KW-0973">c-di-GMP</keyword>
<gene>
    <name evidence="6" type="ORF">C942_02358</name>
</gene>
<dbReference type="Proteomes" id="UP000011134">
    <property type="component" value="Unassembled WGS sequence"/>
</dbReference>
<evidence type="ECO:0000259" key="5">
    <source>
        <dbReference type="Pfam" id="PF12945"/>
    </source>
</evidence>
<evidence type="ECO:0000313" key="6">
    <source>
        <dbReference type="EMBL" id="ELR64545.1"/>
    </source>
</evidence>
<evidence type="ECO:0000256" key="3">
    <source>
        <dbReference type="ARBA" id="ARBA00023143"/>
    </source>
</evidence>
<evidence type="ECO:0000313" key="7">
    <source>
        <dbReference type="Proteomes" id="UP000011134"/>
    </source>
</evidence>
<dbReference type="RefSeq" id="WP_007467840.1">
    <property type="nucleotide sequence ID" value="NZ_AMZO01000025.1"/>
</dbReference>